<dbReference type="RefSeq" id="XP_001435051.1">
    <property type="nucleotide sequence ID" value="XM_001435014.2"/>
</dbReference>
<accession>A0CA37</accession>
<evidence type="ECO:0000313" key="2">
    <source>
        <dbReference type="Proteomes" id="UP000000600"/>
    </source>
</evidence>
<evidence type="ECO:0000313" key="1">
    <source>
        <dbReference type="EMBL" id="CAK67654.1"/>
    </source>
</evidence>
<keyword evidence="2" id="KW-1185">Reference proteome</keyword>
<name>A0CA37_PARTE</name>
<dbReference type="InParanoid" id="A0CA37"/>
<dbReference type="Proteomes" id="UP000000600">
    <property type="component" value="Unassembled WGS sequence"/>
</dbReference>
<dbReference type="HOGENOM" id="CLU_995556_0_0_1"/>
<protein>
    <submittedName>
        <fullName evidence="1">Uncharacterized protein</fullName>
    </submittedName>
</protein>
<dbReference type="EMBL" id="CT868053">
    <property type="protein sequence ID" value="CAK67654.1"/>
    <property type="molecule type" value="Genomic_DNA"/>
</dbReference>
<gene>
    <name evidence="1" type="ORF">GSPATT00036433001</name>
</gene>
<dbReference type="GeneID" id="5020836"/>
<dbReference type="KEGG" id="ptm:GSPATT00036433001"/>
<organism evidence="1 2">
    <name type="scientific">Paramecium tetraurelia</name>
    <dbReference type="NCBI Taxonomy" id="5888"/>
    <lineage>
        <taxon>Eukaryota</taxon>
        <taxon>Sar</taxon>
        <taxon>Alveolata</taxon>
        <taxon>Ciliophora</taxon>
        <taxon>Intramacronucleata</taxon>
        <taxon>Oligohymenophorea</taxon>
        <taxon>Peniculida</taxon>
        <taxon>Parameciidae</taxon>
        <taxon>Paramecium</taxon>
    </lineage>
</organism>
<sequence>MSDMLFYYFRIGTQKLNMLANKNYQHVFRMKSFVSLEELVTKLQIRLVVLLHQVDYFMNGFLTALLKLIAEEECINYLTKFTAKKGTLIESACTTALNGTVSSWNSELQKYFGGNSHLDCQLKKPVYTQESKIAYKGCGTCSLMTGYASANIDQNSYYITRDRCHWHKNTTTNSTSCMIHDSYSFHQIFNWDKKIQQICAVHTGICQAIDPLALTNDDCFLITGYTYIWNTSDNKCGVCATDNQVNNPANNNSNQTVNNTSTDSGYLFGETIIIVGYLIS</sequence>
<dbReference type="AlphaFoldDB" id="A0CA37"/>
<reference evidence="1 2" key="1">
    <citation type="journal article" date="2006" name="Nature">
        <title>Global trends of whole-genome duplications revealed by the ciliate Paramecium tetraurelia.</title>
        <authorList>
            <consortium name="Genoscope"/>
            <person name="Aury J.-M."/>
            <person name="Jaillon O."/>
            <person name="Duret L."/>
            <person name="Noel B."/>
            <person name="Jubin C."/>
            <person name="Porcel B.M."/>
            <person name="Segurens B."/>
            <person name="Daubin V."/>
            <person name="Anthouard V."/>
            <person name="Aiach N."/>
            <person name="Arnaiz O."/>
            <person name="Billaut A."/>
            <person name="Beisson J."/>
            <person name="Blanc I."/>
            <person name="Bouhouche K."/>
            <person name="Camara F."/>
            <person name="Duharcourt S."/>
            <person name="Guigo R."/>
            <person name="Gogendeau D."/>
            <person name="Katinka M."/>
            <person name="Keller A.-M."/>
            <person name="Kissmehl R."/>
            <person name="Klotz C."/>
            <person name="Koll F."/>
            <person name="Le Moue A."/>
            <person name="Lepere C."/>
            <person name="Malinsky S."/>
            <person name="Nowacki M."/>
            <person name="Nowak J.K."/>
            <person name="Plattner H."/>
            <person name="Poulain J."/>
            <person name="Ruiz F."/>
            <person name="Serrano V."/>
            <person name="Zagulski M."/>
            <person name="Dessen P."/>
            <person name="Betermier M."/>
            <person name="Weissenbach J."/>
            <person name="Scarpelli C."/>
            <person name="Schachter V."/>
            <person name="Sperling L."/>
            <person name="Meyer E."/>
            <person name="Cohen J."/>
            <person name="Wincker P."/>
        </authorList>
    </citation>
    <scope>NUCLEOTIDE SEQUENCE [LARGE SCALE GENOMIC DNA]</scope>
    <source>
        <strain evidence="1 2">Stock d4-2</strain>
    </source>
</reference>
<proteinExistence type="predicted"/>